<reference evidence="6 7" key="1">
    <citation type="submission" date="2016-10" db="EMBL/GenBank/DDBJ databases">
        <authorList>
            <person name="de Groot N.N."/>
        </authorList>
    </citation>
    <scope>NUCLEOTIDE SEQUENCE [LARGE SCALE GENOMIC DNA]</scope>
    <source>
        <strain evidence="6 7">47C3B</strain>
    </source>
</reference>
<keyword evidence="2" id="KW-0201">Cytochrome c-type biogenesis</keyword>
<dbReference type="STRING" id="1391627.SAMN05216464_11561"/>
<protein>
    <submittedName>
        <fullName evidence="6">Thiol-disulfide isomerase or thioredoxin</fullName>
    </submittedName>
</protein>
<organism evidence="6 7">
    <name type="scientific">Mucilaginibacter pineti</name>
    <dbReference type="NCBI Taxonomy" id="1391627"/>
    <lineage>
        <taxon>Bacteria</taxon>
        <taxon>Pseudomonadati</taxon>
        <taxon>Bacteroidota</taxon>
        <taxon>Sphingobacteriia</taxon>
        <taxon>Sphingobacteriales</taxon>
        <taxon>Sphingobacteriaceae</taxon>
        <taxon>Mucilaginibacter</taxon>
    </lineage>
</organism>
<dbReference type="OrthoDB" id="9815205at2"/>
<dbReference type="RefSeq" id="WP_091154134.1">
    <property type="nucleotide sequence ID" value="NZ_FNAI01000015.1"/>
</dbReference>
<dbReference type="Proteomes" id="UP000199072">
    <property type="component" value="Unassembled WGS sequence"/>
</dbReference>
<evidence type="ECO:0000256" key="1">
    <source>
        <dbReference type="ARBA" id="ARBA00004196"/>
    </source>
</evidence>
<dbReference type="GO" id="GO:0016853">
    <property type="term" value="F:isomerase activity"/>
    <property type="evidence" value="ECO:0007669"/>
    <property type="project" value="UniProtKB-KW"/>
</dbReference>
<sequence>MKSLKFSLLFIITLAWSCCVYGQKSSLKPTKNQSAIPHFKIHIHYPEAEKGDQFGFNVSTHTPVSRLAGSSEFKQFVISQSAEGDYEIDLPLSPDQINKGIYVTAFDINNGTKPMVDSNSKSNFNLSAEILDNYFFQYGDNVVVDVKRKPGYQPGIAAMNNFVLKFQGNGHDKCQLRSDVDSMRYAQDFIYDYCTTDSSFVKKNHSVILAHKLLSYLNPYSKLMNYQAFEELKIHAFFSSAAAEALGTRMFVHERCKQSSKEFKAKFAHDLDISDTLRWSGFNRQSLYDSYDFWKSEVEKYYAVSDIQNHKWFADSLTSPISKITDSEIKERLYLLLATEFSGSFHNYTAYLQNASPYITTAKGKALLRELVRTTVGQKAFNFNLTDVNGSNIKLSDFKGKVVFVDFWYTGCENCRSYYDSVLSKVEEKYKSRPDIVFITISIDKNKDFWVKSLQGGHYTSKTAINLRTNGKGMDDDAIRFYDVQTFPRPLIIDRDQIIFKIDGSLREEYALINAINEASSL</sequence>
<keyword evidence="6" id="KW-0413">Isomerase</keyword>
<evidence type="ECO:0000256" key="2">
    <source>
        <dbReference type="ARBA" id="ARBA00022748"/>
    </source>
</evidence>
<evidence type="ECO:0000256" key="3">
    <source>
        <dbReference type="ARBA" id="ARBA00023157"/>
    </source>
</evidence>
<evidence type="ECO:0000256" key="4">
    <source>
        <dbReference type="ARBA" id="ARBA00023284"/>
    </source>
</evidence>
<dbReference type="GO" id="GO:0030313">
    <property type="term" value="C:cell envelope"/>
    <property type="evidence" value="ECO:0007669"/>
    <property type="project" value="UniProtKB-SubCell"/>
</dbReference>
<keyword evidence="3" id="KW-1015">Disulfide bond</keyword>
<dbReference type="InterPro" id="IPR013766">
    <property type="entry name" value="Thioredoxin_domain"/>
</dbReference>
<accession>A0A1G7JNW1</accession>
<dbReference type="Gene3D" id="3.40.30.10">
    <property type="entry name" value="Glutaredoxin"/>
    <property type="match status" value="1"/>
</dbReference>
<proteinExistence type="predicted"/>
<dbReference type="PANTHER" id="PTHR42852">
    <property type="entry name" value="THIOL:DISULFIDE INTERCHANGE PROTEIN DSBE"/>
    <property type="match status" value="1"/>
</dbReference>
<evidence type="ECO:0000313" key="6">
    <source>
        <dbReference type="EMBL" id="SDF26627.1"/>
    </source>
</evidence>
<dbReference type="InterPro" id="IPR050553">
    <property type="entry name" value="Thioredoxin_ResA/DsbE_sf"/>
</dbReference>
<dbReference type="AlphaFoldDB" id="A0A1G7JNW1"/>
<feature type="domain" description="Thioredoxin" evidence="5">
    <location>
        <begin position="374"/>
        <end position="521"/>
    </location>
</feature>
<dbReference type="CDD" id="cd02966">
    <property type="entry name" value="TlpA_like_family"/>
    <property type="match status" value="1"/>
</dbReference>
<dbReference type="InterPro" id="IPR013740">
    <property type="entry name" value="Redoxin"/>
</dbReference>
<dbReference type="SUPFAM" id="SSF52833">
    <property type="entry name" value="Thioredoxin-like"/>
    <property type="match status" value="1"/>
</dbReference>
<dbReference type="PANTHER" id="PTHR42852:SF6">
    <property type="entry name" value="THIOL:DISULFIDE INTERCHANGE PROTEIN DSBE"/>
    <property type="match status" value="1"/>
</dbReference>
<dbReference type="GO" id="GO:0017004">
    <property type="term" value="P:cytochrome complex assembly"/>
    <property type="evidence" value="ECO:0007669"/>
    <property type="project" value="UniProtKB-KW"/>
</dbReference>
<dbReference type="GO" id="GO:0016491">
    <property type="term" value="F:oxidoreductase activity"/>
    <property type="evidence" value="ECO:0007669"/>
    <property type="project" value="InterPro"/>
</dbReference>
<keyword evidence="7" id="KW-1185">Reference proteome</keyword>
<name>A0A1G7JNW1_9SPHI</name>
<evidence type="ECO:0000313" key="7">
    <source>
        <dbReference type="Proteomes" id="UP000199072"/>
    </source>
</evidence>
<dbReference type="EMBL" id="FNAI01000015">
    <property type="protein sequence ID" value="SDF26627.1"/>
    <property type="molecule type" value="Genomic_DNA"/>
</dbReference>
<dbReference type="InterPro" id="IPR036249">
    <property type="entry name" value="Thioredoxin-like_sf"/>
</dbReference>
<dbReference type="Pfam" id="PF08534">
    <property type="entry name" value="Redoxin"/>
    <property type="match status" value="1"/>
</dbReference>
<evidence type="ECO:0000259" key="5">
    <source>
        <dbReference type="PROSITE" id="PS51352"/>
    </source>
</evidence>
<gene>
    <name evidence="6" type="ORF">SAMN05216464_11561</name>
</gene>
<keyword evidence="4" id="KW-0676">Redox-active center</keyword>
<comment type="subcellular location">
    <subcellularLocation>
        <location evidence="1">Cell envelope</location>
    </subcellularLocation>
</comment>
<dbReference type="PROSITE" id="PS51352">
    <property type="entry name" value="THIOREDOXIN_2"/>
    <property type="match status" value="1"/>
</dbReference>